<evidence type="ECO:0000313" key="2">
    <source>
        <dbReference type="Proteomes" id="UP000037696"/>
    </source>
</evidence>
<dbReference type="Proteomes" id="UP000037696">
    <property type="component" value="Unassembled WGS sequence"/>
</dbReference>
<accession>A0A0M8P8E6</accession>
<name>A0A0M8P8E6_9EURO</name>
<comment type="caution">
    <text evidence="1">The sequence shown here is derived from an EMBL/GenBank/DDBJ whole genome shotgun (WGS) entry which is preliminary data.</text>
</comment>
<gene>
    <name evidence="1" type="ORF">ACN38_g6614</name>
</gene>
<protein>
    <submittedName>
        <fullName evidence="1">Uncharacterized protein</fullName>
    </submittedName>
</protein>
<sequence length="91" mass="10645">MEIQLKDNFPRLIQGIRGWDLGTREGEKRWEFGKVKLRVVNRCATLQPHTAFSRTPYVIQRYQLHYCIETTYGVYILVVVGLCKTSDKAIK</sequence>
<dbReference type="AlphaFoldDB" id="A0A0M8P8E6"/>
<dbReference type="EMBL" id="LHQQ01000104">
    <property type="protein sequence ID" value="KOS42520.1"/>
    <property type="molecule type" value="Genomic_DNA"/>
</dbReference>
<evidence type="ECO:0000313" key="1">
    <source>
        <dbReference type="EMBL" id="KOS42520.1"/>
    </source>
</evidence>
<keyword evidence="2" id="KW-1185">Reference proteome</keyword>
<organism evidence="1 2">
    <name type="scientific">Penicillium nordicum</name>
    <dbReference type="NCBI Taxonomy" id="229535"/>
    <lineage>
        <taxon>Eukaryota</taxon>
        <taxon>Fungi</taxon>
        <taxon>Dikarya</taxon>
        <taxon>Ascomycota</taxon>
        <taxon>Pezizomycotina</taxon>
        <taxon>Eurotiomycetes</taxon>
        <taxon>Eurotiomycetidae</taxon>
        <taxon>Eurotiales</taxon>
        <taxon>Aspergillaceae</taxon>
        <taxon>Penicillium</taxon>
    </lineage>
</organism>
<reference evidence="1 2" key="1">
    <citation type="submission" date="2015-08" db="EMBL/GenBank/DDBJ databases">
        <title>Genome sequencing of Penicillium nordicum.</title>
        <authorList>
            <person name="Nguyen H.D."/>
            <person name="Seifert K.A."/>
        </authorList>
    </citation>
    <scope>NUCLEOTIDE SEQUENCE [LARGE SCALE GENOMIC DNA]</scope>
    <source>
        <strain evidence="1 2">DAOMC 185683</strain>
    </source>
</reference>
<proteinExistence type="predicted"/>